<dbReference type="KEGG" id="halx:M0R89_16955"/>
<gene>
    <name evidence="2" type="ORF">M0R89_16955</name>
</gene>
<dbReference type="AlphaFoldDB" id="A0A8U0HT31"/>
<dbReference type="Gene3D" id="1.10.10.10">
    <property type="entry name" value="Winged helix-like DNA-binding domain superfamily/Winged helix DNA-binding domain"/>
    <property type="match status" value="1"/>
</dbReference>
<dbReference type="Proteomes" id="UP000830729">
    <property type="component" value="Chromosome"/>
</dbReference>
<evidence type="ECO:0000313" key="2">
    <source>
        <dbReference type="EMBL" id="UPV74215.1"/>
    </source>
</evidence>
<evidence type="ECO:0000313" key="3">
    <source>
        <dbReference type="Proteomes" id="UP000830729"/>
    </source>
</evidence>
<protein>
    <recommendedName>
        <fullName evidence="1">DUF7344 domain-containing protein</fullName>
    </recommendedName>
</protein>
<keyword evidence="3" id="KW-1185">Reference proteome</keyword>
<dbReference type="Pfam" id="PF24035">
    <property type="entry name" value="DUF7344"/>
    <property type="match status" value="1"/>
</dbReference>
<sequence>MSLTDEGDSRSLTPDTAFDLLGDGERRRALAALREFDDAVSLDRLAEATAARLEGTTPDDVATDQCERTAAMLHHAHLPRLEDADVVSYDPMSGEVELTEVGEELDPYFEVMEEYRESVPSE</sequence>
<accession>A0A8U0HT31</accession>
<proteinExistence type="predicted"/>
<dbReference type="GeneID" id="72186924"/>
<dbReference type="EMBL" id="CP096659">
    <property type="protein sequence ID" value="UPV74215.1"/>
    <property type="molecule type" value="Genomic_DNA"/>
</dbReference>
<feature type="domain" description="DUF7344" evidence="1">
    <location>
        <begin position="18"/>
        <end position="97"/>
    </location>
</feature>
<dbReference type="InterPro" id="IPR055768">
    <property type="entry name" value="DUF7344"/>
</dbReference>
<evidence type="ECO:0000259" key="1">
    <source>
        <dbReference type="Pfam" id="PF24035"/>
    </source>
</evidence>
<name>A0A8U0HT31_9EURY</name>
<organism evidence="2 3">
    <name type="scientific">Halorussus limi</name>
    <dbReference type="NCBI Taxonomy" id="2938695"/>
    <lineage>
        <taxon>Archaea</taxon>
        <taxon>Methanobacteriati</taxon>
        <taxon>Methanobacteriota</taxon>
        <taxon>Stenosarchaea group</taxon>
        <taxon>Halobacteria</taxon>
        <taxon>Halobacteriales</taxon>
        <taxon>Haladaptataceae</taxon>
        <taxon>Halorussus</taxon>
    </lineage>
</organism>
<dbReference type="RefSeq" id="WP_248650261.1">
    <property type="nucleotide sequence ID" value="NZ_CP096659.1"/>
</dbReference>
<reference evidence="2 3" key="1">
    <citation type="submission" date="2022-04" db="EMBL/GenBank/DDBJ databases">
        <title>Diverse halophilic archaea isolated from saline environments.</title>
        <authorList>
            <person name="Cui H.-L."/>
        </authorList>
    </citation>
    <scope>NUCLEOTIDE SEQUENCE [LARGE SCALE GENOMIC DNA]</scope>
    <source>
        <strain evidence="2 3">XZYJT49</strain>
    </source>
</reference>
<dbReference type="InterPro" id="IPR036388">
    <property type="entry name" value="WH-like_DNA-bd_sf"/>
</dbReference>